<evidence type="ECO:0000256" key="1">
    <source>
        <dbReference type="SAM" id="MobiDB-lite"/>
    </source>
</evidence>
<feature type="compositionally biased region" description="Basic and acidic residues" evidence="1">
    <location>
        <begin position="1"/>
        <end position="16"/>
    </location>
</feature>
<accession>A0A0N1HD00</accession>
<dbReference type="EMBL" id="LFJN01000008">
    <property type="protein sequence ID" value="KPI41975.1"/>
    <property type="molecule type" value="Genomic_DNA"/>
</dbReference>
<evidence type="ECO:0000313" key="3">
    <source>
        <dbReference type="Proteomes" id="UP000038010"/>
    </source>
</evidence>
<feature type="compositionally biased region" description="Basic and acidic residues" evidence="1">
    <location>
        <begin position="490"/>
        <end position="500"/>
    </location>
</feature>
<keyword evidence="3" id="KW-1185">Reference proteome</keyword>
<reference evidence="2 3" key="1">
    <citation type="submission" date="2015-06" db="EMBL/GenBank/DDBJ databases">
        <title>Draft genome of the ant-associated black yeast Phialophora attae CBS 131958.</title>
        <authorList>
            <person name="Moreno L.F."/>
            <person name="Stielow B.J."/>
            <person name="de Hoog S."/>
            <person name="Vicente V.A."/>
            <person name="Weiss V.A."/>
            <person name="de Vries M."/>
            <person name="Cruz L.M."/>
            <person name="Souza E.M."/>
        </authorList>
    </citation>
    <scope>NUCLEOTIDE SEQUENCE [LARGE SCALE GENOMIC DNA]</scope>
    <source>
        <strain evidence="2 3">CBS 131958</strain>
    </source>
</reference>
<dbReference type="AlphaFoldDB" id="A0A0N1HD00"/>
<organism evidence="2 3">
    <name type="scientific">Cyphellophora attinorum</name>
    <dbReference type="NCBI Taxonomy" id="1664694"/>
    <lineage>
        <taxon>Eukaryota</taxon>
        <taxon>Fungi</taxon>
        <taxon>Dikarya</taxon>
        <taxon>Ascomycota</taxon>
        <taxon>Pezizomycotina</taxon>
        <taxon>Eurotiomycetes</taxon>
        <taxon>Chaetothyriomycetidae</taxon>
        <taxon>Chaetothyriales</taxon>
        <taxon>Cyphellophoraceae</taxon>
        <taxon>Cyphellophora</taxon>
    </lineage>
</organism>
<dbReference type="Proteomes" id="UP000038010">
    <property type="component" value="Unassembled WGS sequence"/>
</dbReference>
<protein>
    <submittedName>
        <fullName evidence="2">Uncharacterized protein</fullName>
    </submittedName>
</protein>
<sequence length="512" mass="58368">MPEAEKEARAREDKGSHPPPPCDPFQRYQTPWPRTERDDDNPFIRFRRFADNQFRAMFHGSWPFQARSIAEEMRRREEEAFETMLRNGRLDVGRGILEAADAVQQNLRTAAEGDLRSREMLTREPDDARASQMYSGPADDRTKFPALEDYKRQLQELEESNKRRLMMARQEQDSQVEHAPVPSPAEIAAAKRHVQAMLDEAEPQLREAQTELDLWDRMEELPSQTQEKLPFPFIGPAFERTRGEELDPFRDEDHFWPYMLRSPFSPLAFPRGREASMRPGDRAWMTEAFNSLYRDAHHGDGQSDEVVGLVVNGPNGLSYRGVGMGAGIKGAVEVREEYEGEFEDTDKTVPEIDSTPQATPIASIIAQVAKEVESFAGSFADAFSVHRAATAREYRSECTSAGQDSIVSTMTRTESRTLPDGSVETRRVLRRRFADGKEESEESVDYAHPQTREVPQWLKTHLAAQDFPTVDKQTQTTAQTQMTDTVRGPKQVEDQGTSHEKPRKSGGGWFWR</sequence>
<feature type="region of interest" description="Disordered" evidence="1">
    <location>
        <begin position="123"/>
        <end position="143"/>
    </location>
</feature>
<comment type="caution">
    <text evidence="2">The sequence shown here is derived from an EMBL/GenBank/DDBJ whole genome shotgun (WGS) entry which is preliminary data.</text>
</comment>
<dbReference type="RefSeq" id="XP_018001938.1">
    <property type="nucleotide sequence ID" value="XM_018145848.1"/>
</dbReference>
<gene>
    <name evidence="2" type="ORF">AB675_5620</name>
</gene>
<feature type="region of interest" description="Disordered" evidence="1">
    <location>
        <begin position="1"/>
        <end position="41"/>
    </location>
</feature>
<name>A0A0N1HD00_9EURO</name>
<evidence type="ECO:0000313" key="2">
    <source>
        <dbReference type="EMBL" id="KPI41975.1"/>
    </source>
</evidence>
<dbReference type="OrthoDB" id="4586300at2759"/>
<dbReference type="GeneID" id="28737728"/>
<feature type="compositionally biased region" description="Low complexity" evidence="1">
    <location>
        <begin position="473"/>
        <end position="485"/>
    </location>
</feature>
<dbReference type="VEuPathDB" id="FungiDB:AB675_5620"/>
<dbReference type="STRING" id="1664694.A0A0N1HD00"/>
<feature type="region of interest" description="Disordered" evidence="1">
    <location>
        <begin position="468"/>
        <end position="512"/>
    </location>
</feature>
<proteinExistence type="predicted"/>